<keyword evidence="6" id="KW-1185">Reference proteome</keyword>
<protein>
    <submittedName>
        <fullName evidence="5">Coactivator CBP</fullName>
    </submittedName>
</protein>
<name>A0A4D6N6D4_VIGUN</name>
<dbReference type="EMBL" id="CP039354">
    <property type="protein sequence ID" value="QCE08848.1"/>
    <property type="molecule type" value="Genomic_DNA"/>
</dbReference>
<dbReference type="GO" id="GO:0003713">
    <property type="term" value="F:transcription coactivator activity"/>
    <property type="evidence" value="ECO:0007669"/>
    <property type="project" value="InterPro"/>
</dbReference>
<feature type="compositionally biased region" description="Basic and acidic residues" evidence="3">
    <location>
        <begin position="14"/>
        <end position="24"/>
    </location>
</feature>
<dbReference type="InterPro" id="IPR044661">
    <property type="entry name" value="MED15a/b/c-like"/>
</dbReference>
<dbReference type="AlphaFoldDB" id="A0A4D6N6D4"/>
<evidence type="ECO:0000259" key="4">
    <source>
        <dbReference type="Pfam" id="PF16987"/>
    </source>
</evidence>
<reference evidence="5 6" key="1">
    <citation type="submission" date="2019-04" db="EMBL/GenBank/DDBJ databases">
        <title>An improved genome assembly and genetic linkage map for asparagus bean, Vigna unguiculata ssp. sesquipedialis.</title>
        <authorList>
            <person name="Xia Q."/>
            <person name="Zhang R."/>
            <person name="Dong Y."/>
        </authorList>
    </citation>
    <scope>NUCLEOTIDE SEQUENCE [LARGE SCALE GENOMIC DNA]</scope>
    <source>
        <tissue evidence="5">Leaf</tissue>
    </source>
</reference>
<organism evidence="5 6">
    <name type="scientific">Vigna unguiculata</name>
    <name type="common">Cowpea</name>
    <dbReference type="NCBI Taxonomy" id="3917"/>
    <lineage>
        <taxon>Eukaryota</taxon>
        <taxon>Viridiplantae</taxon>
        <taxon>Streptophyta</taxon>
        <taxon>Embryophyta</taxon>
        <taxon>Tracheophyta</taxon>
        <taxon>Spermatophyta</taxon>
        <taxon>Magnoliopsida</taxon>
        <taxon>eudicotyledons</taxon>
        <taxon>Gunneridae</taxon>
        <taxon>Pentapetalae</taxon>
        <taxon>rosids</taxon>
        <taxon>fabids</taxon>
        <taxon>Fabales</taxon>
        <taxon>Fabaceae</taxon>
        <taxon>Papilionoideae</taxon>
        <taxon>50 kb inversion clade</taxon>
        <taxon>NPAAA clade</taxon>
        <taxon>indigoferoid/millettioid clade</taxon>
        <taxon>Phaseoleae</taxon>
        <taxon>Vigna</taxon>
    </lineage>
</organism>
<proteinExistence type="predicted"/>
<evidence type="ECO:0000256" key="3">
    <source>
        <dbReference type="SAM" id="MobiDB-lite"/>
    </source>
</evidence>
<evidence type="ECO:0000256" key="1">
    <source>
        <dbReference type="ARBA" id="ARBA00004123"/>
    </source>
</evidence>
<dbReference type="InterPro" id="IPR036529">
    <property type="entry name" value="KIX_dom_sf"/>
</dbReference>
<evidence type="ECO:0000256" key="2">
    <source>
        <dbReference type="ARBA" id="ARBA00023242"/>
    </source>
</evidence>
<dbReference type="InterPro" id="IPR036546">
    <property type="entry name" value="MED15_KIX"/>
</dbReference>
<sequence>MDNDNGRPNQGTEANRDWRDELQPESRKRIVKKIMASLKRHLPVSGHEGLHEIQKIAQRFEEKIFTAATSRPDYLRKISSKMLLMETGSSGSN</sequence>
<dbReference type="GO" id="GO:0031490">
    <property type="term" value="F:chromatin DNA binding"/>
    <property type="evidence" value="ECO:0007669"/>
    <property type="project" value="InterPro"/>
</dbReference>
<gene>
    <name evidence="5" type="ORF">DEO72_LG10g66</name>
</gene>
<dbReference type="Proteomes" id="UP000501690">
    <property type="component" value="Linkage Group LG10"/>
</dbReference>
<dbReference type="Gene3D" id="1.10.246.20">
    <property type="entry name" value="Coactivator CBP, KIX domain"/>
    <property type="match status" value="1"/>
</dbReference>
<feature type="compositionally biased region" description="Polar residues" evidence="3">
    <location>
        <begin position="1"/>
        <end position="13"/>
    </location>
</feature>
<dbReference type="PANTHER" id="PTHR33137">
    <property type="entry name" value="MEDIATOR OF RNA POLYMERASE II TRANSCRIPTION SUBUNIT 15A-RELATED"/>
    <property type="match status" value="1"/>
</dbReference>
<accession>A0A4D6N6D4</accession>
<feature type="region of interest" description="Disordered" evidence="3">
    <location>
        <begin position="1"/>
        <end position="24"/>
    </location>
</feature>
<evidence type="ECO:0000313" key="5">
    <source>
        <dbReference type="EMBL" id="QCE08848.1"/>
    </source>
</evidence>
<dbReference type="SUPFAM" id="SSF47040">
    <property type="entry name" value="Kix domain of CBP (creb binding protein)"/>
    <property type="match status" value="1"/>
</dbReference>
<dbReference type="Pfam" id="PF16987">
    <property type="entry name" value="KIX_2"/>
    <property type="match status" value="1"/>
</dbReference>
<feature type="domain" description="Mediator complex subunit 15 KIX" evidence="4">
    <location>
        <begin position="16"/>
        <end position="90"/>
    </location>
</feature>
<evidence type="ECO:0000313" key="6">
    <source>
        <dbReference type="Proteomes" id="UP000501690"/>
    </source>
</evidence>
<dbReference type="GO" id="GO:0005634">
    <property type="term" value="C:nucleus"/>
    <property type="evidence" value="ECO:0007669"/>
    <property type="project" value="UniProtKB-SubCell"/>
</dbReference>
<dbReference type="FunFam" id="1.10.246.20:FF:000003">
    <property type="entry name" value="Mediator of RNA polymerase II transcription subunit 15a"/>
    <property type="match status" value="1"/>
</dbReference>
<keyword evidence="2" id="KW-0539">Nucleus</keyword>
<comment type="subcellular location">
    <subcellularLocation>
        <location evidence="1">Nucleus</location>
    </subcellularLocation>
</comment>
<dbReference type="PANTHER" id="PTHR33137:SF4">
    <property type="entry name" value="MEDIATOR OF RNA POLYMERASE II TRANSCRIPTION SUBUNIT 15A-RELATED"/>
    <property type="match status" value="1"/>
</dbReference>